<evidence type="ECO:0000256" key="1">
    <source>
        <dbReference type="ARBA" id="ARBA00004370"/>
    </source>
</evidence>
<accession>A0A5A9X9E8</accession>
<comment type="pathway">
    <text evidence="5">Nucleotide-sugar biosynthesis; CMP-3-deoxy-D-manno-octulosonate biosynthesis; CMP-3-deoxy-D-manno-octulosonate from 3-deoxy-D-manno-octulosonate and CTP: step 1/1.</text>
</comment>
<dbReference type="Gene3D" id="3.90.550.10">
    <property type="entry name" value="Spore Coat Polysaccharide Biosynthesis Protein SpsA, Chain A"/>
    <property type="match status" value="1"/>
</dbReference>
<sequence>MKITAIIPARYASTRFPGKALADIGGRPMIQHVYERACKASLVSRVIVATDDTRIADAIRLIGGEAVMTSTSHETGTDRLAEVAHSLDTDIIVNVQGDEPLISPEMIDQAIEPFLHDPALKMGTLKTRIKCLHDFLSPNVVKVVTGADGCALYFSRSPLPFFRDKWQDLKDESFANGKLLCYKHVGLYVYRRDFLLEYAAMPPTFLEISEKLEQLRAIENGIRIRVIETEFESIGVDTPDDLAKAQERYRIVTQ</sequence>
<dbReference type="GO" id="GO:0033468">
    <property type="term" value="P:CMP-keto-3-deoxy-D-manno-octulosonic acid biosynthetic process"/>
    <property type="evidence" value="ECO:0007669"/>
    <property type="project" value="UniProtKB-UniRule"/>
</dbReference>
<dbReference type="NCBIfam" id="NF003950">
    <property type="entry name" value="PRK05450.1-3"/>
    <property type="match status" value="1"/>
</dbReference>
<organism evidence="6 7">
    <name type="scientific">Oryzomonas rubra</name>
    <dbReference type="NCBI Taxonomy" id="2509454"/>
    <lineage>
        <taxon>Bacteria</taxon>
        <taxon>Pseudomonadati</taxon>
        <taxon>Thermodesulfobacteriota</taxon>
        <taxon>Desulfuromonadia</taxon>
        <taxon>Geobacterales</taxon>
        <taxon>Geobacteraceae</taxon>
        <taxon>Oryzomonas</taxon>
    </lineage>
</organism>
<keyword evidence="4 5" id="KW-0448">Lipopolysaccharide biosynthesis</keyword>
<evidence type="ECO:0000313" key="7">
    <source>
        <dbReference type="Proteomes" id="UP000324298"/>
    </source>
</evidence>
<dbReference type="NCBIfam" id="NF003952">
    <property type="entry name" value="PRK05450.1-5"/>
    <property type="match status" value="1"/>
</dbReference>
<name>A0A5A9X9E8_9BACT</name>
<comment type="caution">
    <text evidence="6">The sequence shown here is derived from an EMBL/GenBank/DDBJ whole genome shotgun (WGS) entry which is preliminary data.</text>
</comment>
<dbReference type="SUPFAM" id="SSF53448">
    <property type="entry name" value="Nucleotide-diphospho-sugar transferases"/>
    <property type="match status" value="1"/>
</dbReference>
<proteinExistence type="inferred from homology"/>
<dbReference type="OrthoDB" id="9815559at2"/>
<dbReference type="HAMAP" id="MF_00057">
    <property type="entry name" value="KdsB"/>
    <property type="match status" value="1"/>
</dbReference>
<dbReference type="RefSeq" id="WP_149309214.1">
    <property type="nucleotide sequence ID" value="NZ_SRSD01000010.1"/>
</dbReference>
<keyword evidence="3 5" id="KW-0548">Nucleotidyltransferase</keyword>
<dbReference type="PANTHER" id="PTHR42866:SF2">
    <property type="entry name" value="3-DEOXY-MANNO-OCTULOSONATE CYTIDYLYLTRANSFERASE, MITOCHONDRIAL"/>
    <property type="match status" value="1"/>
</dbReference>
<dbReference type="GO" id="GO:0005829">
    <property type="term" value="C:cytosol"/>
    <property type="evidence" value="ECO:0007669"/>
    <property type="project" value="TreeGrafter"/>
</dbReference>
<evidence type="ECO:0000256" key="3">
    <source>
        <dbReference type="ARBA" id="ARBA00022695"/>
    </source>
</evidence>
<evidence type="ECO:0000256" key="4">
    <source>
        <dbReference type="ARBA" id="ARBA00022985"/>
    </source>
</evidence>
<dbReference type="EC" id="2.7.7.38" evidence="5"/>
<dbReference type="CDD" id="cd02517">
    <property type="entry name" value="CMP-KDO-Synthetase"/>
    <property type="match status" value="1"/>
</dbReference>
<keyword evidence="7" id="KW-1185">Reference proteome</keyword>
<dbReference type="FunFam" id="3.90.550.10:FF:000011">
    <property type="entry name" value="3-deoxy-manno-octulosonate cytidylyltransferase"/>
    <property type="match status" value="1"/>
</dbReference>
<dbReference type="GO" id="GO:0016020">
    <property type="term" value="C:membrane"/>
    <property type="evidence" value="ECO:0007669"/>
    <property type="project" value="UniProtKB-SubCell"/>
</dbReference>
<dbReference type="InterPro" id="IPR003329">
    <property type="entry name" value="Cytidylyl_trans"/>
</dbReference>
<dbReference type="GO" id="GO:0008690">
    <property type="term" value="F:3-deoxy-manno-octulosonate cytidylyltransferase activity"/>
    <property type="evidence" value="ECO:0007669"/>
    <property type="project" value="UniProtKB-UniRule"/>
</dbReference>
<comment type="function">
    <text evidence="5">Activates KDO (a required 8-carbon sugar) for incorporation into bacterial lipopolysaccharide in Gram-negative bacteria.</text>
</comment>
<dbReference type="Pfam" id="PF02348">
    <property type="entry name" value="CTP_transf_3"/>
    <property type="match status" value="1"/>
</dbReference>
<dbReference type="EMBL" id="SRSD01000010">
    <property type="protein sequence ID" value="KAA0888829.1"/>
    <property type="molecule type" value="Genomic_DNA"/>
</dbReference>
<comment type="catalytic activity">
    <reaction evidence="5">
        <text>3-deoxy-alpha-D-manno-oct-2-ulosonate + CTP = CMP-3-deoxy-beta-D-manno-octulosonate + diphosphate</text>
        <dbReference type="Rhea" id="RHEA:23448"/>
        <dbReference type="ChEBI" id="CHEBI:33019"/>
        <dbReference type="ChEBI" id="CHEBI:37563"/>
        <dbReference type="ChEBI" id="CHEBI:85986"/>
        <dbReference type="ChEBI" id="CHEBI:85987"/>
        <dbReference type="EC" id="2.7.7.38"/>
    </reaction>
</comment>
<gene>
    <name evidence="5 6" type="primary">kdsB</name>
    <name evidence="6" type="ORF">ET418_15735</name>
</gene>
<comment type="subcellular location">
    <subcellularLocation>
        <location evidence="5">Cytoplasm</location>
    </subcellularLocation>
    <subcellularLocation>
        <location evidence="1">Membrane</location>
    </subcellularLocation>
</comment>
<dbReference type="NCBIfam" id="TIGR00466">
    <property type="entry name" value="kdsB"/>
    <property type="match status" value="1"/>
</dbReference>
<dbReference type="AlphaFoldDB" id="A0A5A9X9E8"/>
<comment type="similarity">
    <text evidence="5">Belongs to the KdsB family.</text>
</comment>
<dbReference type="NCBIfam" id="NF009905">
    <property type="entry name" value="PRK13368.1"/>
    <property type="match status" value="1"/>
</dbReference>
<dbReference type="GO" id="GO:0009103">
    <property type="term" value="P:lipopolysaccharide biosynthetic process"/>
    <property type="evidence" value="ECO:0007669"/>
    <property type="project" value="UniProtKB-UniRule"/>
</dbReference>
<protein>
    <recommendedName>
        <fullName evidence="5">3-deoxy-manno-octulosonate cytidylyltransferase</fullName>
        <ecNumber evidence="5">2.7.7.38</ecNumber>
    </recommendedName>
    <alternativeName>
        <fullName evidence="5">CMP-2-keto-3-deoxyoctulosonic acid synthase</fullName>
        <shortName evidence="5">CKS</shortName>
        <shortName evidence="5">CMP-KDO synthase</shortName>
    </alternativeName>
</protein>
<dbReference type="Proteomes" id="UP000324298">
    <property type="component" value="Unassembled WGS sequence"/>
</dbReference>
<dbReference type="PANTHER" id="PTHR42866">
    <property type="entry name" value="3-DEOXY-MANNO-OCTULOSONATE CYTIDYLYLTRANSFERASE"/>
    <property type="match status" value="1"/>
</dbReference>
<evidence type="ECO:0000256" key="5">
    <source>
        <dbReference type="HAMAP-Rule" id="MF_00057"/>
    </source>
</evidence>
<dbReference type="InterPro" id="IPR029044">
    <property type="entry name" value="Nucleotide-diphossugar_trans"/>
</dbReference>
<dbReference type="UniPathway" id="UPA00358">
    <property type="reaction ID" value="UER00476"/>
</dbReference>
<keyword evidence="5" id="KW-0963">Cytoplasm</keyword>
<evidence type="ECO:0000313" key="6">
    <source>
        <dbReference type="EMBL" id="KAA0888829.1"/>
    </source>
</evidence>
<dbReference type="InterPro" id="IPR004528">
    <property type="entry name" value="KdsB"/>
</dbReference>
<keyword evidence="2 5" id="KW-0808">Transferase</keyword>
<reference evidence="6 7" key="1">
    <citation type="submission" date="2019-04" db="EMBL/GenBank/DDBJ databases">
        <title>Geobacter ruber sp. nov., ferric-reducing bacteria isolated from paddy soil.</title>
        <authorList>
            <person name="Xu Z."/>
            <person name="Masuda Y."/>
            <person name="Itoh H."/>
            <person name="Senoo K."/>
        </authorList>
    </citation>
    <scope>NUCLEOTIDE SEQUENCE [LARGE SCALE GENOMIC DNA]</scope>
    <source>
        <strain evidence="6 7">Red88</strain>
    </source>
</reference>
<evidence type="ECO:0000256" key="2">
    <source>
        <dbReference type="ARBA" id="ARBA00022679"/>
    </source>
</evidence>